<feature type="domain" description="Sulfide dehydrogenase [flavocytochrome c] flavoprotein chain central" evidence="1">
    <location>
        <begin position="135"/>
        <end position="249"/>
    </location>
</feature>
<evidence type="ECO:0000259" key="1">
    <source>
        <dbReference type="Pfam" id="PF21706"/>
    </source>
</evidence>
<dbReference type="InterPro" id="IPR036188">
    <property type="entry name" value="FAD/NAD-bd_sf"/>
</dbReference>
<dbReference type="HOGENOM" id="CLU_030742_5_0_2"/>
<dbReference type="Pfam" id="PF21706">
    <property type="entry name" value="FCSD_central"/>
    <property type="match status" value="1"/>
</dbReference>
<dbReference type="OrthoDB" id="38899at2157"/>
<gene>
    <name evidence="2" type="ordered locus">Calag_1495</name>
</gene>
<dbReference type="KEGG" id="clg:Calag_1495"/>
<dbReference type="PANTHER" id="PTHR43755:SF1">
    <property type="entry name" value="FAD-DEPENDENT PYRIDINE NUCLEOTIDE-DISULPHIDE OXIDOREDUCTASE"/>
    <property type="match status" value="1"/>
</dbReference>
<dbReference type="Gene3D" id="3.50.50.100">
    <property type="match status" value="1"/>
</dbReference>
<organism evidence="2 3">
    <name type="scientific">Caldisphaera lagunensis (strain DSM 15908 / JCM 11604 / ANMR 0165 / IC-154)</name>
    <dbReference type="NCBI Taxonomy" id="1056495"/>
    <lineage>
        <taxon>Archaea</taxon>
        <taxon>Thermoproteota</taxon>
        <taxon>Thermoprotei</taxon>
        <taxon>Acidilobales</taxon>
        <taxon>Caldisphaeraceae</taxon>
        <taxon>Caldisphaera</taxon>
    </lineage>
</organism>
<accession>L0ADJ1</accession>
<dbReference type="InterPro" id="IPR052541">
    <property type="entry name" value="SQRD"/>
</dbReference>
<dbReference type="Proteomes" id="UP000010469">
    <property type="component" value="Chromosome"/>
</dbReference>
<dbReference type="EMBL" id="CP003378">
    <property type="protein sequence ID" value="AFZ71197.1"/>
    <property type="molecule type" value="Genomic_DNA"/>
</dbReference>
<dbReference type="RefSeq" id="WP_015233094.1">
    <property type="nucleotide sequence ID" value="NC_019791.1"/>
</dbReference>
<evidence type="ECO:0000313" key="2">
    <source>
        <dbReference type="EMBL" id="AFZ71197.1"/>
    </source>
</evidence>
<dbReference type="GeneID" id="14212755"/>
<dbReference type="PANTHER" id="PTHR43755">
    <property type="match status" value="1"/>
</dbReference>
<evidence type="ECO:0000313" key="3">
    <source>
        <dbReference type="Proteomes" id="UP000010469"/>
    </source>
</evidence>
<dbReference type="SUPFAM" id="SSF51905">
    <property type="entry name" value="FAD/NAD(P)-binding domain"/>
    <property type="match status" value="2"/>
</dbReference>
<dbReference type="AlphaFoldDB" id="L0ADJ1"/>
<dbReference type="STRING" id="1056495.Calag_1495"/>
<proteinExistence type="predicted"/>
<sequence length="393" mass="43554">MTKKIVIAGGGIGGYISAKRLTEQIKKKNIDAEVLVVNKDGFHYMPPLFFDVAFNYGEPEDTRAPIVNMEKYGIKTAIDEIQKIDAANRTVIGTKGKYQYDYLVVSLGTDMGWNAYPGLDKDGVHNFTLEGALEMRKALSQVKDNSNIVLLVPEFPYRCGIYPYEAAPMLSLYIKQRGKKVKVTLLDPIPAPIMPVPNGGLGPEISRFIKETLDEYGVEYVPNAKLREVDVQKKAVVTSAGEFKYDLLVKVPPPRLPKALENSEGFVFKPDPRWSPAMPRTMRHPQYDDVYMAGEHSLPTIGIGLAGVFVESMAITATGNIIADLTGFAPAQPYSPVTCVGYAGEKGWMGTCEVPFDEQKGMYVPKCYFVGKYTVGRLLKQSFYGGWIDSLKF</sequence>
<keyword evidence="3" id="KW-1185">Reference proteome</keyword>
<protein>
    <submittedName>
        <fullName evidence="2">NADH dehydrogenase, FAD-containing subunit</fullName>
    </submittedName>
</protein>
<dbReference type="InParanoid" id="L0ADJ1"/>
<reference evidence="3" key="1">
    <citation type="submission" date="2012-03" db="EMBL/GenBank/DDBJ databases">
        <title>Complete genome of Caldisphaera lagunensis DSM 15908.</title>
        <authorList>
            <person name="Lucas S."/>
            <person name="Copeland A."/>
            <person name="Lapidus A."/>
            <person name="Glavina del Rio T."/>
            <person name="Dalin E."/>
            <person name="Tice H."/>
            <person name="Bruce D."/>
            <person name="Goodwin L."/>
            <person name="Pitluck S."/>
            <person name="Peters L."/>
            <person name="Mikhailova N."/>
            <person name="Teshima H."/>
            <person name="Kyrpides N."/>
            <person name="Mavromatis K."/>
            <person name="Ivanova N."/>
            <person name="Brettin T."/>
            <person name="Detter J.C."/>
            <person name="Han C."/>
            <person name="Larimer F."/>
            <person name="Land M."/>
            <person name="Hauser L."/>
            <person name="Markowitz V."/>
            <person name="Cheng J.-F."/>
            <person name="Hugenholtz P."/>
            <person name="Woyke T."/>
            <person name="Wu D."/>
            <person name="Spring S."/>
            <person name="Schroeder M."/>
            <person name="Brambilla E."/>
            <person name="Klenk H.-P."/>
            <person name="Eisen J.A."/>
        </authorList>
    </citation>
    <scope>NUCLEOTIDE SEQUENCE [LARGE SCALE GENOMIC DNA]</scope>
    <source>
        <strain evidence="3">DSM 15908 / JCM 11604 / IC-154</strain>
    </source>
</reference>
<name>L0ADJ1_CALLD</name>
<dbReference type="eggNOG" id="arCOG01064">
    <property type="taxonomic scope" value="Archaea"/>
</dbReference>
<dbReference type="InterPro" id="IPR049386">
    <property type="entry name" value="FCSD_central"/>
</dbReference>